<evidence type="ECO:0000259" key="17">
    <source>
        <dbReference type="PROSITE" id="PS50109"/>
    </source>
</evidence>
<dbReference type="InterPro" id="IPR018060">
    <property type="entry name" value="HTH_AraC"/>
</dbReference>
<dbReference type="GO" id="GO:0005524">
    <property type="term" value="F:ATP binding"/>
    <property type="evidence" value="ECO:0007669"/>
    <property type="project" value="UniProtKB-KW"/>
</dbReference>
<evidence type="ECO:0000256" key="11">
    <source>
        <dbReference type="ARBA" id="ARBA00023163"/>
    </source>
</evidence>
<evidence type="ECO:0000256" key="9">
    <source>
        <dbReference type="ARBA" id="ARBA00023015"/>
    </source>
</evidence>
<dbReference type="InterPro" id="IPR003594">
    <property type="entry name" value="HATPase_dom"/>
</dbReference>
<evidence type="ECO:0000259" key="16">
    <source>
        <dbReference type="PROSITE" id="PS01124"/>
    </source>
</evidence>
<keyword evidence="14" id="KW-0472">Membrane</keyword>
<keyword evidence="5" id="KW-0547">Nucleotide-binding</keyword>
<dbReference type="InterPro" id="IPR036097">
    <property type="entry name" value="HisK_dim/P_sf"/>
</dbReference>
<dbReference type="InterPro" id="IPR009057">
    <property type="entry name" value="Homeodomain-like_sf"/>
</dbReference>
<feature type="domain" description="Response regulatory" evidence="18">
    <location>
        <begin position="1070"/>
        <end position="1185"/>
    </location>
</feature>
<dbReference type="InterPro" id="IPR018062">
    <property type="entry name" value="HTH_AraC-typ_CS"/>
</dbReference>
<dbReference type="PANTHER" id="PTHR43547">
    <property type="entry name" value="TWO-COMPONENT HISTIDINE KINASE"/>
    <property type="match status" value="1"/>
</dbReference>
<keyword evidence="20" id="KW-1185">Reference proteome</keyword>
<accession>A0A964TEG1</accession>
<feature type="signal peptide" evidence="15">
    <location>
        <begin position="1"/>
        <end position="21"/>
    </location>
</feature>
<feature type="coiled-coil region" evidence="13">
    <location>
        <begin position="1174"/>
        <end position="1201"/>
    </location>
</feature>
<dbReference type="SMART" id="SM00388">
    <property type="entry name" value="HisKA"/>
    <property type="match status" value="1"/>
</dbReference>
<evidence type="ECO:0000256" key="13">
    <source>
        <dbReference type="SAM" id="Coils"/>
    </source>
</evidence>
<dbReference type="SMART" id="SM00448">
    <property type="entry name" value="REC"/>
    <property type="match status" value="1"/>
</dbReference>
<feature type="domain" description="Histidine kinase" evidence="17">
    <location>
        <begin position="821"/>
        <end position="1039"/>
    </location>
</feature>
<keyword evidence="14" id="KW-1133">Transmembrane helix</keyword>
<dbReference type="SUPFAM" id="SSF46689">
    <property type="entry name" value="Homeodomain-like"/>
    <property type="match status" value="1"/>
</dbReference>
<evidence type="ECO:0000256" key="14">
    <source>
        <dbReference type="SAM" id="Phobius"/>
    </source>
</evidence>
<dbReference type="Pfam" id="PF00512">
    <property type="entry name" value="HisKA"/>
    <property type="match status" value="1"/>
</dbReference>
<dbReference type="InterPro" id="IPR015943">
    <property type="entry name" value="WD40/YVTN_repeat-like_dom_sf"/>
</dbReference>
<evidence type="ECO:0000256" key="1">
    <source>
        <dbReference type="ARBA" id="ARBA00000085"/>
    </source>
</evidence>
<keyword evidence="4" id="KW-0808">Transferase</keyword>
<dbReference type="GO" id="GO:0000155">
    <property type="term" value="F:phosphorelay sensor kinase activity"/>
    <property type="evidence" value="ECO:0007669"/>
    <property type="project" value="InterPro"/>
</dbReference>
<evidence type="ECO:0000256" key="3">
    <source>
        <dbReference type="ARBA" id="ARBA00022553"/>
    </source>
</evidence>
<dbReference type="PROSITE" id="PS00041">
    <property type="entry name" value="HTH_ARAC_FAMILY_1"/>
    <property type="match status" value="1"/>
</dbReference>
<evidence type="ECO:0000256" key="10">
    <source>
        <dbReference type="ARBA" id="ARBA00023125"/>
    </source>
</evidence>
<dbReference type="PANTHER" id="PTHR43547:SF2">
    <property type="entry name" value="HYBRID SIGNAL TRANSDUCTION HISTIDINE KINASE C"/>
    <property type="match status" value="1"/>
</dbReference>
<dbReference type="GO" id="GO:0003700">
    <property type="term" value="F:DNA-binding transcription factor activity"/>
    <property type="evidence" value="ECO:0007669"/>
    <property type="project" value="InterPro"/>
</dbReference>
<reference evidence="19" key="1">
    <citation type="submission" date="2020-01" db="EMBL/GenBank/DDBJ databases">
        <title>Muricauda ochracea sp. nov., isolated from a tidal flat of Garorim bay in Korea.</title>
        <authorList>
            <person name="Kim D."/>
            <person name="Yoo Y."/>
            <person name="Kim J.-J."/>
        </authorList>
    </citation>
    <scope>NUCLEOTIDE SEQUENCE</scope>
    <source>
        <strain evidence="19">JGD-17</strain>
    </source>
</reference>
<dbReference type="PROSITE" id="PS01124">
    <property type="entry name" value="HTH_ARAC_FAMILY_2"/>
    <property type="match status" value="1"/>
</dbReference>
<organism evidence="19 20">
    <name type="scientific">Flagellimonas ochracea</name>
    <dbReference type="NCBI Taxonomy" id="2696472"/>
    <lineage>
        <taxon>Bacteria</taxon>
        <taxon>Pseudomonadati</taxon>
        <taxon>Bacteroidota</taxon>
        <taxon>Flavobacteriia</taxon>
        <taxon>Flavobacteriales</taxon>
        <taxon>Flavobacteriaceae</taxon>
        <taxon>Flagellimonas</taxon>
    </lineage>
</organism>
<dbReference type="SUPFAM" id="SSF63829">
    <property type="entry name" value="Calcium-dependent phosphotriesterase"/>
    <property type="match status" value="2"/>
</dbReference>
<keyword evidence="8" id="KW-0902">Two-component regulatory system</keyword>
<dbReference type="Gene3D" id="3.40.50.2300">
    <property type="match status" value="1"/>
</dbReference>
<dbReference type="PROSITE" id="PS50109">
    <property type="entry name" value="HIS_KIN"/>
    <property type="match status" value="1"/>
</dbReference>
<dbReference type="InterPro" id="IPR013783">
    <property type="entry name" value="Ig-like_fold"/>
</dbReference>
<keyword evidence="13" id="KW-0175">Coiled coil</keyword>
<keyword evidence="10" id="KW-0238">DNA-binding</keyword>
<dbReference type="PRINTS" id="PR00344">
    <property type="entry name" value="BCTRLSENSOR"/>
</dbReference>
<dbReference type="FunFam" id="3.30.565.10:FF:000037">
    <property type="entry name" value="Hybrid sensor histidine kinase/response regulator"/>
    <property type="match status" value="1"/>
</dbReference>
<dbReference type="SMART" id="SM00387">
    <property type="entry name" value="HATPase_c"/>
    <property type="match status" value="1"/>
</dbReference>
<dbReference type="SUPFAM" id="SSF47384">
    <property type="entry name" value="Homodimeric domain of signal transducing histidine kinase"/>
    <property type="match status" value="1"/>
</dbReference>
<evidence type="ECO:0000256" key="5">
    <source>
        <dbReference type="ARBA" id="ARBA00022741"/>
    </source>
</evidence>
<evidence type="ECO:0000256" key="8">
    <source>
        <dbReference type="ARBA" id="ARBA00023012"/>
    </source>
</evidence>
<dbReference type="InterPro" id="IPR001789">
    <property type="entry name" value="Sig_transdc_resp-reg_receiver"/>
</dbReference>
<evidence type="ECO:0000313" key="20">
    <source>
        <dbReference type="Proteomes" id="UP000667650"/>
    </source>
</evidence>
<keyword evidence="14" id="KW-0812">Transmembrane</keyword>
<dbReference type="Gene3D" id="3.30.565.10">
    <property type="entry name" value="Histidine kinase-like ATPase, C-terminal domain"/>
    <property type="match status" value="1"/>
</dbReference>
<dbReference type="RefSeq" id="WP_166524723.1">
    <property type="nucleotide sequence ID" value="NZ_JAAABI010000008.1"/>
</dbReference>
<evidence type="ECO:0000256" key="2">
    <source>
        <dbReference type="ARBA" id="ARBA00012438"/>
    </source>
</evidence>
<dbReference type="Pfam" id="PF12833">
    <property type="entry name" value="HTH_18"/>
    <property type="match status" value="1"/>
</dbReference>
<dbReference type="Pfam" id="PF00072">
    <property type="entry name" value="Response_reg"/>
    <property type="match status" value="1"/>
</dbReference>
<evidence type="ECO:0000256" key="15">
    <source>
        <dbReference type="SAM" id="SignalP"/>
    </source>
</evidence>
<dbReference type="InterPro" id="IPR004358">
    <property type="entry name" value="Sig_transdc_His_kin-like_C"/>
</dbReference>
<dbReference type="Proteomes" id="UP000667650">
    <property type="component" value="Unassembled WGS sequence"/>
</dbReference>
<dbReference type="EC" id="2.7.13.3" evidence="2"/>
<dbReference type="Gene3D" id="2.130.10.10">
    <property type="entry name" value="YVTN repeat-like/Quinoprotein amine dehydrogenase"/>
    <property type="match status" value="3"/>
</dbReference>
<evidence type="ECO:0000256" key="12">
    <source>
        <dbReference type="PROSITE-ProRule" id="PRU00169"/>
    </source>
</evidence>
<gene>
    <name evidence="19" type="ORF">GTQ34_15510</name>
</gene>
<comment type="catalytic activity">
    <reaction evidence="1">
        <text>ATP + protein L-histidine = ADP + protein N-phospho-L-histidine.</text>
        <dbReference type="EC" id="2.7.13.3"/>
    </reaction>
</comment>
<dbReference type="PROSITE" id="PS50110">
    <property type="entry name" value="RESPONSE_REGULATORY"/>
    <property type="match status" value="1"/>
</dbReference>
<dbReference type="InterPro" id="IPR036890">
    <property type="entry name" value="HATPase_C_sf"/>
</dbReference>
<evidence type="ECO:0000256" key="4">
    <source>
        <dbReference type="ARBA" id="ARBA00022679"/>
    </source>
</evidence>
<dbReference type="InterPro" id="IPR011123">
    <property type="entry name" value="Y_Y_Y"/>
</dbReference>
<dbReference type="Gene3D" id="2.60.40.10">
    <property type="entry name" value="Immunoglobulins"/>
    <property type="match status" value="1"/>
</dbReference>
<keyword evidence="15" id="KW-0732">Signal</keyword>
<proteinExistence type="predicted"/>
<evidence type="ECO:0000259" key="18">
    <source>
        <dbReference type="PROSITE" id="PS50110"/>
    </source>
</evidence>
<feature type="chain" id="PRO_5037813036" description="histidine kinase" evidence="15">
    <location>
        <begin position="22"/>
        <end position="1323"/>
    </location>
</feature>
<dbReference type="Gene3D" id="1.10.10.60">
    <property type="entry name" value="Homeodomain-like"/>
    <property type="match status" value="1"/>
</dbReference>
<keyword evidence="6" id="KW-0418">Kinase</keyword>
<dbReference type="GO" id="GO:0043565">
    <property type="term" value="F:sequence-specific DNA binding"/>
    <property type="evidence" value="ECO:0007669"/>
    <property type="project" value="InterPro"/>
</dbReference>
<feature type="domain" description="HTH araC/xylS-type" evidence="16">
    <location>
        <begin position="1218"/>
        <end position="1317"/>
    </location>
</feature>
<feature type="modified residue" description="4-aspartylphosphate" evidence="12">
    <location>
        <position position="1118"/>
    </location>
</feature>
<dbReference type="InterPro" id="IPR003661">
    <property type="entry name" value="HisK_dim/P_dom"/>
</dbReference>
<dbReference type="Gene3D" id="1.10.287.130">
    <property type="match status" value="1"/>
</dbReference>
<dbReference type="CDD" id="cd00082">
    <property type="entry name" value="HisKA"/>
    <property type="match status" value="1"/>
</dbReference>
<comment type="caution">
    <text evidence="19">The sequence shown here is derived from an EMBL/GenBank/DDBJ whole genome shotgun (WGS) entry which is preliminary data.</text>
</comment>
<name>A0A964TEG1_9FLAO</name>
<keyword evidence="9" id="KW-0805">Transcription regulation</keyword>
<dbReference type="Pfam" id="PF07495">
    <property type="entry name" value="Y_Y_Y"/>
    <property type="match status" value="1"/>
</dbReference>
<dbReference type="InterPro" id="IPR011110">
    <property type="entry name" value="Reg_prop"/>
</dbReference>
<dbReference type="SMART" id="SM00342">
    <property type="entry name" value="HTH_ARAC"/>
    <property type="match status" value="1"/>
</dbReference>
<feature type="transmembrane region" description="Helical" evidence="14">
    <location>
        <begin position="767"/>
        <end position="785"/>
    </location>
</feature>
<dbReference type="Pfam" id="PF02518">
    <property type="entry name" value="HATPase_c"/>
    <property type="match status" value="1"/>
</dbReference>
<keyword evidence="7" id="KW-0067">ATP-binding</keyword>
<evidence type="ECO:0000256" key="7">
    <source>
        <dbReference type="ARBA" id="ARBA00022840"/>
    </source>
</evidence>
<dbReference type="CDD" id="cd00075">
    <property type="entry name" value="HATPase"/>
    <property type="match status" value="1"/>
</dbReference>
<dbReference type="InterPro" id="IPR011006">
    <property type="entry name" value="CheY-like_superfamily"/>
</dbReference>
<dbReference type="FunFam" id="1.10.287.130:FF:000045">
    <property type="entry name" value="Two-component system sensor histidine kinase/response regulator"/>
    <property type="match status" value="1"/>
</dbReference>
<dbReference type="Pfam" id="PF07494">
    <property type="entry name" value="Reg_prop"/>
    <property type="match status" value="3"/>
</dbReference>
<evidence type="ECO:0000256" key="6">
    <source>
        <dbReference type="ARBA" id="ARBA00022777"/>
    </source>
</evidence>
<dbReference type="EMBL" id="JAAABI010000008">
    <property type="protein sequence ID" value="NAY93317.1"/>
    <property type="molecule type" value="Genomic_DNA"/>
</dbReference>
<evidence type="ECO:0000313" key="19">
    <source>
        <dbReference type="EMBL" id="NAY93317.1"/>
    </source>
</evidence>
<keyword evidence="11" id="KW-0804">Transcription</keyword>
<dbReference type="SUPFAM" id="SSF52172">
    <property type="entry name" value="CheY-like"/>
    <property type="match status" value="1"/>
</dbReference>
<keyword evidence="3 12" id="KW-0597">Phosphoprotein</keyword>
<sequence>MLRITFKFLAFFLFCSVFTNAQDGTKHYRNIKLPQVNERTEVLALLQDSRGFMWFGTTQGLFRFDGMDFKRYHNEYGNRESLSDDVIYSLEEDSQGNVWIGTKSGGISILDPVRDTFSHHRYNPHDSIPFSNYFITAIHEDKNGIIWIGSQGGGLGKYDPITNAIKYFQKDDRGNSIAQNYITEILEDEKGNLWVGLNGGGINKFNPKTEQFQHFRFANLQDPTLNFRNNVIRDLYHDGNGGIWSATYGGFNKLNIADGTFTHYDVLNDPVLKSNSLNAISSVAGTLYITSYDGYFYGFDLKKEKFISSENINKNIRNGYSDRDGLYWLGLTTGEVMVISQNFDFPFYWVGKEEDLITSIKKSGENFICGTAFSGLYSSSGNERIGENILSDVSILCMEQNVNGSIWIGTNSGGLNIYDPNTGENKVLRFEPGNNKTLPHDTVLEIYKDEYGAMWVGTLAGLGQWIDSTASFLNRGTAQFKDMIRLDKRELWAATNIGIAIIDPTTNAFYMKQADVNQHKDSLLHNEVNVLYTPDKDSILIGSKKGLNVFIKSQNRMVNVHQEFDLPYGEIKAIAQDHHKNYWMTSDKGVLHIDLETGLFKYYDESNGLHVNKGYNSFIRFEPESNKMMIAGVGGYYSFSPAPLRFNKNSIPLRITDVRLFNQSIQDTSLLVSLKENEYLELMHHQDMVSFSYAGIDYVNPSKISYAYLLEGYNDRWIYTKDRTASFTNLEPGEYVFKVKSTNADGIWGDTPKSVTLYIKPPFWATWWAYALYLILFLGALSLTIRNFRMRERLKTRLHLEHLELEKLKEFSAMKSKFFANISHEFRTPLTLITGPIDDLMERNKDAKAKESLQIVKRNGQRLKRLIDQILDFSKLEAKKVEVKKEACELYGFLRPIGASFASLAEKNNIDYSVDIPPKQLWAYIDMEKIEMVLNNLISNALKFTPPSGKVGFRTEVVQKNHHSELRLRVEDNGPGLTEEEKKNVFERFYRIEKKENSVGTGIGLSLTKEIVDLMQGSIQVLGKKGEGSVFEVILPLELVKNPELSPELGLDKQKKNKLNSNDVTRGLNSILLVEDNEDLRIHFKNIFGEAWHILEATDGEMGYAMAIKEIPDLIISDLMMPKMDGNELCDSLKQDERTAHIPFIMLTAKASQPDKVLGLAQGANDYITKPFNKKELFLKVQNLLAQRKRMQNKLQRELMSRPVQSPELLSNQEKFILKLKKYIVDHLDDSEMNVNSLSKEMGYSRIQLYRKVLGLTGLSTSEFIRQIRIHKAAELLQKKWGNVSEIAYAVGFNNLSYFTKSFKEIYKLTPSQFGKADTEQAN</sequence>
<dbReference type="InterPro" id="IPR005467">
    <property type="entry name" value="His_kinase_dom"/>
</dbReference>
<protein>
    <recommendedName>
        <fullName evidence="2">histidine kinase</fullName>
        <ecNumber evidence="2">2.7.13.3</ecNumber>
    </recommendedName>
</protein>
<dbReference type="SUPFAM" id="SSF55874">
    <property type="entry name" value="ATPase domain of HSP90 chaperone/DNA topoisomerase II/histidine kinase"/>
    <property type="match status" value="1"/>
</dbReference>